<proteinExistence type="predicted"/>
<evidence type="ECO:0000256" key="1">
    <source>
        <dbReference type="ARBA" id="ARBA00023125"/>
    </source>
</evidence>
<dbReference type="InterPro" id="IPR011990">
    <property type="entry name" value="TPR-like_helical_dom_sf"/>
</dbReference>
<dbReference type="Pfam" id="PF13560">
    <property type="entry name" value="HTH_31"/>
    <property type="match status" value="1"/>
</dbReference>
<evidence type="ECO:0000313" key="3">
    <source>
        <dbReference type="EMBL" id="MEE4545555.1"/>
    </source>
</evidence>
<evidence type="ECO:0000259" key="2">
    <source>
        <dbReference type="PROSITE" id="PS50943"/>
    </source>
</evidence>
<evidence type="ECO:0000313" key="4">
    <source>
        <dbReference type="Proteomes" id="UP001344658"/>
    </source>
</evidence>
<dbReference type="InterPro" id="IPR023203">
    <property type="entry name" value="TTHA0068_sf"/>
</dbReference>
<dbReference type="CDD" id="cd00093">
    <property type="entry name" value="HTH_XRE"/>
    <property type="match status" value="1"/>
</dbReference>
<name>A0ABU7PI94_9ACTN</name>
<gene>
    <name evidence="3" type="ORF">V2S66_26760</name>
</gene>
<keyword evidence="1" id="KW-0238">DNA-binding</keyword>
<dbReference type="PANTHER" id="PTHR46797">
    <property type="entry name" value="HTH-TYPE TRANSCRIPTIONAL REGULATOR"/>
    <property type="match status" value="1"/>
</dbReference>
<dbReference type="PROSITE" id="PS50943">
    <property type="entry name" value="HTH_CROC1"/>
    <property type="match status" value="1"/>
</dbReference>
<dbReference type="RefSeq" id="WP_330799244.1">
    <property type="nucleotide sequence ID" value="NZ_JAZEWV010000031.1"/>
</dbReference>
<protein>
    <submittedName>
        <fullName evidence="3">Helix-turn-helix domain-containing protein</fullName>
    </submittedName>
</protein>
<dbReference type="Proteomes" id="UP001344658">
    <property type="component" value="Unassembled WGS sequence"/>
</dbReference>
<dbReference type="Gene3D" id="1.10.260.40">
    <property type="entry name" value="lambda repressor-like DNA-binding domains"/>
    <property type="match status" value="1"/>
</dbReference>
<organism evidence="3 4">
    <name type="scientific">Actinacidiphila polyblastidii</name>
    <dbReference type="NCBI Taxonomy" id="3110430"/>
    <lineage>
        <taxon>Bacteria</taxon>
        <taxon>Bacillati</taxon>
        <taxon>Actinomycetota</taxon>
        <taxon>Actinomycetes</taxon>
        <taxon>Kitasatosporales</taxon>
        <taxon>Streptomycetaceae</taxon>
        <taxon>Actinacidiphila</taxon>
    </lineage>
</organism>
<keyword evidence="4" id="KW-1185">Reference proteome</keyword>
<dbReference type="Gene3D" id="1.25.40.10">
    <property type="entry name" value="Tetratricopeptide repeat domain"/>
    <property type="match status" value="1"/>
</dbReference>
<dbReference type="SMART" id="SM00530">
    <property type="entry name" value="HTH_XRE"/>
    <property type="match status" value="1"/>
</dbReference>
<dbReference type="InterPro" id="IPR010982">
    <property type="entry name" value="Lambda_DNA-bd_dom_sf"/>
</dbReference>
<comment type="caution">
    <text evidence="3">The sequence shown here is derived from an EMBL/GenBank/DDBJ whole genome shotgun (WGS) entry which is preliminary data.</text>
</comment>
<dbReference type="InterPro" id="IPR050807">
    <property type="entry name" value="TransReg_Diox_bact_type"/>
</dbReference>
<feature type="domain" description="HTH cro/C1-type" evidence="2">
    <location>
        <begin position="11"/>
        <end position="64"/>
    </location>
</feature>
<dbReference type="SUPFAM" id="SSF47413">
    <property type="entry name" value="lambda repressor-like DNA-binding domains"/>
    <property type="match status" value="1"/>
</dbReference>
<dbReference type="SUPFAM" id="SSF140663">
    <property type="entry name" value="TTHA0068-like"/>
    <property type="match status" value="1"/>
</dbReference>
<reference evidence="3 4" key="1">
    <citation type="submission" date="2023-12" db="EMBL/GenBank/DDBJ databases">
        <title>Streptomyces sp. V4-01.</title>
        <authorList>
            <person name="Somphong A."/>
            <person name="Phongsopitanun W."/>
        </authorList>
    </citation>
    <scope>NUCLEOTIDE SEQUENCE [LARGE SCALE GENOMIC DNA]</scope>
    <source>
        <strain evidence="3 4">V4-01</strain>
    </source>
</reference>
<sequence length="406" mass="44291">MLEQPTFGRRLRELRLARGLSQAELAAEGLSTAYLSRLESGARPPTQKVLEHLTARLGVPADAFETVELSALGQALAHVTSSDADDGSALPLLDAAVRSPDTDNVDLRWVSLWKLTHLHASQGRLAGALDTARDLAALSDQIGVPLLRERVHSHLAWCLRETGDIAEALVSAQVAVAIAEEHAVPRRDTVKARLVLVSVLAESGRMAEARVYSDQLLATAEELTGAPYAEVLWAVANVRLREGDETGAAELLDRALGRLESRDAPLLSLRLRLAAASLSLQMNPPRVGTAERLLHEAEPIVRIVGTATNEIELDVVRAHLAFQRRDIDTVTALYERIEPSMGALTFRDRIRMELLHNQVLVMRGHQETGVRAIEKLAAEAQERGNLHLVSEVWRVLATTLSGIDAH</sequence>
<dbReference type="EMBL" id="JAZEWV010000031">
    <property type="protein sequence ID" value="MEE4545555.1"/>
    <property type="molecule type" value="Genomic_DNA"/>
</dbReference>
<dbReference type="SUPFAM" id="SSF48452">
    <property type="entry name" value="TPR-like"/>
    <property type="match status" value="1"/>
</dbReference>
<dbReference type="PANTHER" id="PTHR46797:SF1">
    <property type="entry name" value="METHYLPHOSPHONATE SYNTHASE"/>
    <property type="match status" value="1"/>
</dbReference>
<accession>A0ABU7PI94</accession>
<dbReference type="InterPro" id="IPR001387">
    <property type="entry name" value="Cro/C1-type_HTH"/>
</dbReference>